<feature type="region of interest" description="Disordered" evidence="2">
    <location>
        <begin position="1100"/>
        <end position="1128"/>
    </location>
</feature>
<sequence length="1128" mass="128173">MESMRQQQDGLHQDRLPHGLFMALEDLRIDSPVTLDQLVQFLDAFDDIWVAYQHKIITETTASGDEDAWAHILSTSSPDVLDIRKQRALSGLEPRLVDCTETLMSSVRNLTQLMSCADRSCTTNGWRIVLSITGFLAQCDNLVFDMDFYDTPLTAVSPSPSTTTATTPSRSSSPSPLPPRFITRPGEPGFDKEPWPSHGALIPVTIVSFEELCSLWERVLRRLSTSQYSQLGWRMNSESYGDATRVLTALQDRWEQLMVDDTSSGTEDVVVSLPPITNVCKVLRLLERMRDKDLARKDVHTMSQPPPQEMDLGLDLHPPAKLELELDLHLDLDQGLGCHVDEIQDQATIPLPAPPTFDGTHSDDSLYDPNEWFVSPEEVPVPRDVVIVNGPKVRHRIPSSSGELNDQVENLPCPSPPGNLGHDSTPRTHHSQPVEQSTPIVASLPFGKIAAEDSTTSQLETLRDQQEQGQRQLQQQIERLQQQLESIQLQHDQQYKRLSTLEQKLEPQREEQTQQSNWFQDWVQQNEQAEKDRHKRMVHMQEQLHWQQQQLTDWGDLYRKGVWVEQSDFDRLEIQFERLQKLQRQQQAAQALVSTSSSPKTNPRSLQSLDQKRFQQLVADHHQLETKYRHLKQEFDRQAEKQRRQWERQQQIEQQLAKHQGIIQGYKQQFRQLNSDQKSRTAQYLQRINELEAQLAHLRKSHDSRAASSKSSLAPLQASAEVSPPQGQPAVDPVTLQPSSSKQQVATSTPQSPPSRIRTRRMTRASFSQRDDSTSDAGSVHHRPGPSEVELADKDAAVDHSNSTEGNDTPEPEEGNADDNSEVEEESARASDGEKEAKKKSDSLSTITNEGRSVRRSRRHIAGRESEVPVASAFAEPFRHDGNVHLKYRVKRTYKRRAGAVRDLPLRLLRGRRRIEDETKMVAPVEKEEESKKKGKEDKGNRVESKSDGEEKVEDKEQEERRVPERRPIPNTKLLRSRRHSIINITTRAISTATMSGKRILKKETTVEYSQDETTTTATPKPRLPLLPRITRGSQANNAVNINPNTDTSNISDKKTITSSFNDVDERAKENPRKRSASGAPAAVVKRRLRSLRSARFMEEMTRTRSSGPVKTYNEMLGPNAPRSLRIR</sequence>
<feature type="compositionally biased region" description="Low complexity" evidence="2">
    <location>
        <begin position="706"/>
        <end position="720"/>
    </location>
</feature>
<evidence type="ECO:0000256" key="1">
    <source>
        <dbReference type="SAM" id="Coils"/>
    </source>
</evidence>
<keyword evidence="4" id="KW-1185">Reference proteome</keyword>
<feature type="region of interest" description="Disordered" evidence="2">
    <location>
        <begin position="1059"/>
        <end position="1085"/>
    </location>
</feature>
<organism evidence="3 4">
    <name type="scientific">Linnemannia elongata AG-77</name>
    <dbReference type="NCBI Taxonomy" id="1314771"/>
    <lineage>
        <taxon>Eukaryota</taxon>
        <taxon>Fungi</taxon>
        <taxon>Fungi incertae sedis</taxon>
        <taxon>Mucoromycota</taxon>
        <taxon>Mortierellomycotina</taxon>
        <taxon>Mortierellomycetes</taxon>
        <taxon>Mortierellales</taxon>
        <taxon>Mortierellaceae</taxon>
        <taxon>Linnemannia</taxon>
    </lineage>
</organism>
<proteinExistence type="predicted"/>
<feature type="compositionally biased region" description="Polar residues" evidence="2">
    <location>
        <begin position="736"/>
        <end position="750"/>
    </location>
</feature>
<gene>
    <name evidence="3" type="ORF">K457DRAFT_134926</name>
</gene>
<feature type="compositionally biased region" description="Basic and acidic residues" evidence="2">
    <location>
        <begin position="1064"/>
        <end position="1073"/>
    </location>
</feature>
<evidence type="ECO:0000313" key="3">
    <source>
        <dbReference type="EMBL" id="OAQ32816.1"/>
    </source>
</evidence>
<evidence type="ECO:0000256" key="2">
    <source>
        <dbReference type="SAM" id="MobiDB-lite"/>
    </source>
</evidence>
<dbReference type="AlphaFoldDB" id="A0A197K7Y6"/>
<evidence type="ECO:0000313" key="4">
    <source>
        <dbReference type="Proteomes" id="UP000078512"/>
    </source>
</evidence>
<name>A0A197K7Y6_9FUNG</name>
<feature type="compositionally biased region" description="Acidic residues" evidence="2">
    <location>
        <begin position="808"/>
        <end position="825"/>
    </location>
</feature>
<dbReference type="OrthoDB" id="2433664at2759"/>
<feature type="compositionally biased region" description="Polar residues" evidence="2">
    <location>
        <begin position="398"/>
        <end position="408"/>
    </location>
</feature>
<feature type="compositionally biased region" description="Basic and acidic residues" evidence="2">
    <location>
        <begin position="826"/>
        <end position="842"/>
    </location>
</feature>
<protein>
    <submittedName>
        <fullName evidence="3">Uncharacterized protein</fullName>
    </submittedName>
</protein>
<keyword evidence="1" id="KW-0175">Coiled coil</keyword>
<feature type="region of interest" description="Disordered" evidence="2">
    <location>
        <begin position="920"/>
        <end position="969"/>
    </location>
</feature>
<feature type="compositionally biased region" description="Basic and acidic residues" evidence="2">
    <location>
        <begin position="920"/>
        <end position="968"/>
    </location>
</feature>
<feature type="compositionally biased region" description="Low complexity" evidence="2">
    <location>
        <begin position="155"/>
        <end position="174"/>
    </location>
</feature>
<reference evidence="3 4" key="1">
    <citation type="submission" date="2016-05" db="EMBL/GenBank/DDBJ databases">
        <title>Genome sequencing reveals origins of a unique bacterial endosymbiosis in the earliest lineages of terrestrial Fungi.</title>
        <authorList>
            <consortium name="DOE Joint Genome Institute"/>
            <person name="Uehling J."/>
            <person name="Gryganskyi A."/>
            <person name="Hameed K."/>
            <person name="Tschaplinski T."/>
            <person name="Misztal P."/>
            <person name="Wu S."/>
            <person name="Desiro A."/>
            <person name="Vande Pol N."/>
            <person name="Du Z.-Y."/>
            <person name="Zienkiewicz A."/>
            <person name="Zienkiewicz K."/>
            <person name="Morin E."/>
            <person name="Tisserant E."/>
            <person name="Splivallo R."/>
            <person name="Hainaut M."/>
            <person name="Henrissat B."/>
            <person name="Ohm R."/>
            <person name="Kuo A."/>
            <person name="Yan J."/>
            <person name="Lipzen A."/>
            <person name="Nolan M."/>
            <person name="Labutti K."/>
            <person name="Barry K."/>
            <person name="Goldstein A."/>
            <person name="Labbe J."/>
            <person name="Schadt C."/>
            <person name="Tuskan G."/>
            <person name="Grigoriev I."/>
            <person name="Martin F."/>
            <person name="Vilgalys R."/>
            <person name="Bonito G."/>
        </authorList>
    </citation>
    <scope>NUCLEOTIDE SEQUENCE [LARGE SCALE GENOMIC DNA]</scope>
    <source>
        <strain evidence="3 4">AG-77</strain>
    </source>
</reference>
<accession>A0A197K7Y6</accession>
<feature type="region of interest" description="Disordered" evidence="2">
    <location>
        <begin position="699"/>
        <end position="872"/>
    </location>
</feature>
<dbReference type="Proteomes" id="UP000078512">
    <property type="component" value="Unassembled WGS sequence"/>
</dbReference>
<feature type="region of interest" description="Disordered" evidence="2">
    <location>
        <begin position="394"/>
        <end position="436"/>
    </location>
</feature>
<dbReference type="EMBL" id="KV442023">
    <property type="protein sequence ID" value="OAQ32816.1"/>
    <property type="molecule type" value="Genomic_DNA"/>
</dbReference>
<feature type="region of interest" description="Disordered" evidence="2">
    <location>
        <begin position="155"/>
        <end position="193"/>
    </location>
</feature>
<feature type="coiled-coil region" evidence="1">
    <location>
        <begin position="459"/>
        <end position="504"/>
    </location>
</feature>